<name>A0AAW0J4Y9_QUESU</name>
<evidence type="ECO:0000313" key="1">
    <source>
        <dbReference type="EMBL" id="KAK7821814.1"/>
    </source>
</evidence>
<proteinExistence type="predicted"/>
<protein>
    <submittedName>
        <fullName evidence="1">Uncharacterized protein</fullName>
    </submittedName>
</protein>
<dbReference type="AlphaFoldDB" id="A0AAW0J4Y9"/>
<accession>A0AAW0J4Y9</accession>
<sequence length="163" mass="18094">MGRRYCCVGHRRSLESSTFLNFDVIVNNFRDSRFLLNFFRWLKNLMDWASSFVFAGPKSFEGTVGGVKEAARAIELSGSVRPARAGQSPSLRVSSTCVFSDLAALTLLVDPSALSPVFPGPTVLPPPLLPLSPSITEVEEFLAWCGYSPPFHFHDILLRHHHC</sequence>
<dbReference type="EMBL" id="PKMF04000687">
    <property type="protein sequence ID" value="KAK7821814.1"/>
    <property type="molecule type" value="Genomic_DNA"/>
</dbReference>
<organism evidence="1 2">
    <name type="scientific">Quercus suber</name>
    <name type="common">Cork oak</name>
    <dbReference type="NCBI Taxonomy" id="58331"/>
    <lineage>
        <taxon>Eukaryota</taxon>
        <taxon>Viridiplantae</taxon>
        <taxon>Streptophyta</taxon>
        <taxon>Embryophyta</taxon>
        <taxon>Tracheophyta</taxon>
        <taxon>Spermatophyta</taxon>
        <taxon>Magnoliopsida</taxon>
        <taxon>eudicotyledons</taxon>
        <taxon>Gunneridae</taxon>
        <taxon>Pentapetalae</taxon>
        <taxon>rosids</taxon>
        <taxon>fabids</taxon>
        <taxon>Fagales</taxon>
        <taxon>Fagaceae</taxon>
        <taxon>Quercus</taxon>
    </lineage>
</organism>
<keyword evidence="2" id="KW-1185">Reference proteome</keyword>
<dbReference type="Proteomes" id="UP000237347">
    <property type="component" value="Unassembled WGS sequence"/>
</dbReference>
<reference evidence="1 2" key="1">
    <citation type="journal article" date="2018" name="Sci. Data">
        <title>The draft genome sequence of cork oak.</title>
        <authorList>
            <person name="Ramos A.M."/>
            <person name="Usie A."/>
            <person name="Barbosa P."/>
            <person name="Barros P.M."/>
            <person name="Capote T."/>
            <person name="Chaves I."/>
            <person name="Simoes F."/>
            <person name="Abreu I."/>
            <person name="Carrasquinho I."/>
            <person name="Faro C."/>
            <person name="Guimaraes J.B."/>
            <person name="Mendonca D."/>
            <person name="Nobrega F."/>
            <person name="Rodrigues L."/>
            <person name="Saibo N.J.M."/>
            <person name="Varela M.C."/>
            <person name="Egas C."/>
            <person name="Matos J."/>
            <person name="Miguel C.M."/>
            <person name="Oliveira M.M."/>
            <person name="Ricardo C.P."/>
            <person name="Goncalves S."/>
        </authorList>
    </citation>
    <scope>NUCLEOTIDE SEQUENCE [LARGE SCALE GENOMIC DNA]</scope>
    <source>
        <strain evidence="2">cv. HL8</strain>
    </source>
</reference>
<evidence type="ECO:0000313" key="2">
    <source>
        <dbReference type="Proteomes" id="UP000237347"/>
    </source>
</evidence>
<gene>
    <name evidence="1" type="ORF">CFP56_037256</name>
</gene>
<comment type="caution">
    <text evidence="1">The sequence shown here is derived from an EMBL/GenBank/DDBJ whole genome shotgun (WGS) entry which is preliminary data.</text>
</comment>